<proteinExistence type="predicted"/>
<dbReference type="InterPro" id="IPR052789">
    <property type="entry name" value="SSUH2_homolog"/>
</dbReference>
<dbReference type="Proteomes" id="UP000549394">
    <property type="component" value="Unassembled WGS sequence"/>
</dbReference>
<sequence length="371" mass="42083">MQDNNDRRRGVRCNNIFISLNTYNGYENATDEEQQILPPRPNEPNIDDREKMLAVKFDKPINKNTTKSCKDALNEFASSNCCYGKGVSTNMIINNISNEFAYHYILETCTEWRSVKWTFEPFIGGYIDGPNNGEPPLPWSISCTPSALFMNETKEIPVPHTEQVFQCHNCKARGFVVCSRCKGVKRVRCSKCSGSGWVKKFDAKQKRHDKTSCGGCSGSGKSRCGKCSGSGELICLVCRGRKQLKWFILLTVSFLNNASDYVHRINSIPIELVKGANGKEIFKYSSNMAWPISHSTIKEINVLSSQLIDKHRQTYKSQKILFEKQTIKAVPVSEIDYRFKGESKRFWVYGTQGEVHCPDYPQQHCCGCTIL</sequence>
<gene>
    <name evidence="1" type="ORF">DGYR_LOCUS6509</name>
</gene>
<dbReference type="OrthoDB" id="3355217at2759"/>
<reference evidence="1 2" key="1">
    <citation type="submission" date="2020-08" db="EMBL/GenBank/DDBJ databases">
        <authorList>
            <person name="Hejnol A."/>
        </authorList>
    </citation>
    <scope>NUCLEOTIDE SEQUENCE [LARGE SCALE GENOMIC DNA]</scope>
</reference>
<evidence type="ECO:0000313" key="1">
    <source>
        <dbReference type="EMBL" id="CAD5118072.1"/>
    </source>
</evidence>
<comment type="caution">
    <text evidence="1">The sequence shown here is derived from an EMBL/GenBank/DDBJ whole genome shotgun (WGS) entry which is preliminary data.</text>
</comment>
<dbReference type="AlphaFoldDB" id="A0A7I8VP44"/>
<evidence type="ECO:0000313" key="2">
    <source>
        <dbReference type="Proteomes" id="UP000549394"/>
    </source>
</evidence>
<accession>A0A7I8VP44</accession>
<dbReference type="PANTHER" id="PTHR48465:SF1">
    <property type="entry name" value="PROTEIN SSUH2 HOMOLOG"/>
    <property type="match status" value="1"/>
</dbReference>
<protein>
    <submittedName>
        <fullName evidence="1">DgyrCDS6811</fullName>
    </submittedName>
</protein>
<name>A0A7I8VP44_9ANNE</name>
<dbReference type="PANTHER" id="PTHR48465">
    <property type="entry name" value="PROTEIN SSUH2 HOMOLOG"/>
    <property type="match status" value="1"/>
</dbReference>
<dbReference type="EMBL" id="CAJFCJ010000008">
    <property type="protein sequence ID" value="CAD5118072.1"/>
    <property type="molecule type" value="Genomic_DNA"/>
</dbReference>
<organism evidence="1 2">
    <name type="scientific">Dimorphilus gyrociliatus</name>
    <dbReference type="NCBI Taxonomy" id="2664684"/>
    <lineage>
        <taxon>Eukaryota</taxon>
        <taxon>Metazoa</taxon>
        <taxon>Spiralia</taxon>
        <taxon>Lophotrochozoa</taxon>
        <taxon>Annelida</taxon>
        <taxon>Polychaeta</taxon>
        <taxon>Polychaeta incertae sedis</taxon>
        <taxon>Dinophilidae</taxon>
        <taxon>Dimorphilus</taxon>
    </lineage>
</organism>
<keyword evidence="2" id="KW-1185">Reference proteome</keyword>